<dbReference type="GO" id="GO:0003700">
    <property type="term" value="F:DNA-binding transcription factor activity"/>
    <property type="evidence" value="ECO:0007669"/>
    <property type="project" value="UniProtKB-UniRule"/>
</dbReference>
<dbReference type="EMBL" id="JAPFFK010000018">
    <property type="protein sequence ID" value="KAJ6692010.1"/>
    <property type="molecule type" value="Genomic_DNA"/>
</dbReference>
<feature type="region of interest" description="Disordered" evidence="9">
    <location>
        <begin position="30"/>
        <end position="92"/>
    </location>
</feature>
<dbReference type="Gene3D" id="6.10.250.2430">
    <property type="match status" value="1"/>
</dbReference>
<evidence type="ECO:0000313" key="10">
    <source>
        <dbReference type="EMBL" id="KAJ6692010.1"/>
    </source>
</evidence>
<evidence type="ECO:0000256" key="7">
    <source>
        <dbReference type="ARBA" id="ARBA00025911"/>
    </source>
</evidence>
<dbReference type="AlphaFoldDB" id="A0A9Q0SWL2"/>
<dbReference type="GO" id="GO:0016602">
    <property type="term" value="C:CCAAT-binding factor complex"/>
    <property type="evidence" value="ECO:0007669"/>
    <property type="project" value="InterPro"/>
</dbReference>
<keyword evidence="2 8" id="KW-0805">Transcription regulation</keyword>
<reference evidence="10" key="1">
    <citation type="submission" date="2022-11" db="EMBL/GenBank/DDBJ databases">
        <authorList>
            <person name="Hyden B.L."/>
            <person name="Feng K."/>
            <person name="Yates T."/>
            <person name="Jawdy S."/>
            <person name="Smart L.B."/>
            <person name="Muchero W."/>
        </authorList>
    </citation>
    <scope>NUCLEOTIDE SEQUENCE</scope>
    <source>
        <tissue evidence="10">Shoot tip</tissue>
    </source>
</reference>
<evidence type="ECO:0000256" key="8">
    <source>
        <dbReference type="RuleBase" id="RU367155"/>
    </source>
</evidence>
<dbReference type="Proteomes" id="UP001151532">
    <property type="component" value="Chromosome 9"/>
</dbReference>
<evidence type="ECO:0000313" key="11">
    <source>
        <dbReference type="Proteomes" id="UP001151532"/>
    </source>
</evidence>
<feature type="compositionally biased region" description="Basic and acidic residues" evidence="9">
    <location>
        <begin position="273"/>
        <end position="293"/>
    </location>
</feature>
<keyword evidence="4" id="KW-0010">Activator</keyword>
<organism evidence="10 11">
    <name type="scientific">Salix purpurea</name>
    <name type="common">Purple osier willow</name>
    <dbReference type="NCBI Taxonomy" id="77065"/>
    <lineage>
        <taxon>Eukaryota</taxon>
        <taxon>Viridiplantae</taxon>
        <taxon>Streptophyta</taxon>
        <taxon>Embryophyta</taxon>
        <taxon>Tracheophyta</taxon>
        <taxon>Spermatophyta</taxon>
        <taxon>Magnoliopsida</taxon>
        <taxon>eudicotyledons</taxon>
        <taxon>Gunneridae</taxon>
        <taxon>Pentapetalae</taxon>
        <taxon>rosids</taxon>
        <taxon>fabids</taxon>
        <taxon>Malpighiales</taxon>
        <taxon>Salicaceae</taxon>
        <taxon>Saliceae</taxon>
        <taxon>Salix</taxon>
    </lineage>
</organism>
<dbReference type="PROSITE" id="PS00686">
    <property type="entry name" value="NFYA_HAP2_1"/>
    <property type="match status" value="1"/>
</dbReference>
<comment type="function">
    <text evidence="8">Component of the sequence-specific heterotrimeric transcription factor (NF-Y) which specifically recognizes a 5'-CCAAT-3' box motif found in the promoters of its target genes.</text>
</comment>
<comment type="similarity">
    <text evidence="8">Belongs to the NFYA/HAP2 subunit family.</text>
</comment>
<reference evidence="10" key="2">
    <citation type="journal article" date="2023" name="Int. J. Mol. Sci.">
        <title>De Novo Assembly and Annotation of 11 Diverse Shrub Willow (Salix) Genomes Reveals Novel Gene Organization in Sex-Linked Regions.</title>
        <authorList>
            <person name="Hyden B."/>
            <person name="Feng K."/>
            <person name="Yates T.B."/>
            <person name="Jawdy S."/>
            <person name="Cereghino C."/>
            <person name="Smart L.B."/>
            <person name="Muchero W."/>
        </authorList>
    </citation>
    <scope>NUCLEOTIDE SEQUENCE</scope>
    <source>
        <tissue evidence="10">Shoot tip</tissue>
    </source>
</reference>
<keyword evidence="6 8" id="KW-0539">Nucleus</keyword>
<feature type="compositionally biased region" description="Polar residues" evidence="9">
    <location>
        <begin position="78"/>
        <end position="92"/>
    </location>
</feature>
<comment type="caution">
    <text evidence="10">The sequence shown here is derived from an EMBL/GenBank/DDBJ whole genome shotgun (WGS) entry which is preliminary data.</text>
</comment>
<feature type="region of interest" description="Disordered" evidence="9">
    <location>
        <begin position="200"/>
        <end position="338"/>
    </location>
</feature>
<dbReference type="OrthoDB" id="1097733at2759"/>
<accession>A0A9Q0SWL2</accession>
<protein>
    <recommendedName>
        <fullName evidence="8">Nuclear transcription factor Y subunit</fullName>
    </recommendedName>
</protein>
<dbReference type="Pfam" id="PF02045">
    <property type="entry name" value="CBFB_NFYA"/>
    <property type="match status" value="1"/>
</dbReference>
<evidence type="ECO:0000256" key="3">
    <source>
        <dbReference type="ARBA" id="ARBA00023125"/>
    </source>
</evidence>
<keyword evidence="5 8" id="KW-0804">Transcription</keyword>
<feature type="compositionally biased region" description="Basic and acidic residues" evidence="9">
    <location>
        <begin position="68"/>
        <end position="77"/>
    </location>
</feature>
<comment type="subunit">
    <text evidence="7">Heterotrimeric transcription factor composed of three components, NF-YA, NF-YB and NF-YC. NF-YB and NF-YC must interact and dimerize for NF-YA association and DNA binding.</text>
</comment>
<dbReference type="GO" id="GO:0003677">
    <property type="term" value="F:DNA binding"/>
    <property type="evidence" value="ECO:0007669"/>
    <property type="project" value="UniProtKB-KW"/>
</dbReference>
<evidence type="ECO:0000256" key="1">
    <source>
        <dbReference type="ARBA" id="ARBA00004123"/>
    </source>
</evidence>
<dbReference type="PANTHER" id="PTHR12632">
    <property type="entry name" value="TRANSCRIPTION FACTOR NF-Y ALPHA-RELATED"/>
    <property type="match status" value="1"/>
</dbReference>
<evidence type="ECO:0000256" key="4">
    <source>
        <dbReference type="ARBA" id="ARBA00023159"/>
    </source>
</evidence>
<evidence type="ECO:0000256" key="6">
    <source>
        <dbReference type="ARBA" id="ARBA00023242"/>
    </source>
</evidence>
<dbReference type="InterPro" id="IPR001289">
    <property type="entry name" value="NFYA"/>
</dbReference>
<gene>
    <name evidence="10" type="ORF">OIU79_013886</name>
</gene>
<evidence type="ECO:0000256" key="2">
    <source>
        <dbReference type="ARBA" id="ARBA00023015"/>
    </source>
</evidence>
<keyword evidence="3 8" id="KW-0238">DNA-binding</keyword>
<feature type="compositionally biased region" description="Low complexity" evidence="9">
    <location>
        <begin position="249"/>
        <end position="264"/>
    </location>
</feature>
<comment type="subcellular location">
    <subcellularLocation>
        <location evidence="1 8">Nucleus</location>
    </subcellularLocation>
</comment>
<feature type="compositionally biased region" description="Basic and acidic residues" evidence="9">
    <location>
        <begin position="203"/>
        <end position="219"/>
    </location>
</feature>
<keyword evidence="11" id="KW-1185">Reference proteome</keyword>
<dbReference type="InterPro" id="IPR018362">
    <property type="entry name" value="CCAAT-binding_factor_CS"/>
</dbReference>
<evidence type="ECO:0000256" key="5">
    <source>
        <dbReference type="ARBA" id="ARBA00023163"/>
    </source>
</evidence>
<sequence length="338" mass="37041">MQSKPGKTNGLEPNPSDIQEYTVHSEPWWRNIGYSSMPPAMTGGNASNSEGHNDSESNDDQSLSSGRLNEEDADATKDSQATASSHLGNHGQLHNLQGLVSSMATMHNGLSQSPQFELVSHSIACASNPYQDACYSGMMAYGHHPLGYPQFVGMPHARMLLPLEVAQDPVYVNAKQYPGIIRRREQRAKAEVDKKLIKARKPYLHESRHQHAMRRERSSGGRFAKKTGDDASKNTSEGKLNGSGPVHASQSRSSSGSELLPSDSVETWNSSDGQKEARESQVHDTFEAHDRVNRGGLYQKHGGLQSSEYGLYLGDNEDGDRPGQQLGNQAKRRSYGPQ</sequence>
<dbReference type="PRINTS" id="PR00616">
    <property type="entry name" value="CCAATSUBUNTB"/>
</dbReference>
<name>A0A9Q0SWL2_SALPP</name>
<proteinExistence type="inferred from homology"/>
<dbReference type="PROSITE" id="PS51152">
    <property type="entry name" value="NFYA_HAP2_2"/>
    <property type="match status" value="1"/>
</dbReference>
<dbReference type="SMART" id="SM00521">
    <property type="entry name" value="CBF"/>
    <property type="match status" value="1"/>
</dbReference>
<evidence type="ECO:0000256" key="9">
    <source>
        <dbReference type="SAM" id="MobiDB-lite"/>
    </source>
</evidence>